<dbReference type="GO" id="GO:0016705">
    <property type="term" value="F:oxidoreductase activity, acting on paired donors, with incorporation or reduction of molecular oxygen"/>
    <property type="evidence" value="ECO:0007669"/>
    <property type="project" value="InterPro"/>
</dbReference>
<reference evidence="9 10" key="1">
    <citation type="submission" date="2016-10" db="EMBL/GenBank/DDBJ databases">
        <title>Proteomics and genomics reveal pathogen-plant mechanisms compatible with a hemibiotrophic lifestyle of Diplodia corticola.</title>
        <authorList>
            <person name="Fernandes I."/>
            <person name="De Jonge R."/>
            <person name="Van De Peer Y."/>
            <person name="Devreese B."/>
            <person name="Alves A."/>
            <person name="Esteves A.C."/>
        </authorList>
    </citation>
    <scope>NUCLEOTIDE SEQUENCE [LARGE SCALE GENOMIC DNA]</scope>
    <source>
        <strain evidence="9 10">CBS 112549</strain>
    </source>
</reference>
<dbReference type="EMBL" id="MNUE01000117">
    <property type="protein sequence ID" value="OJD28708.1"/>
    <property type="molecule type" value="Genomic_DNA"/>
</dbReference>
<evidence type="ECO:0000256" key="1">
    <source>
        <dbReference type="ARBA" id="ARBA00001971"/>
    </source>
</evidence>
<gene>
    <name evidence="9" type="ORF">BKCO1_1170008</name>
</gene>
<organism evidence="9 10">
    <name type="scientific">Diplodia corticola</name>
    <dbReference type="NCBI Taxonomy" id="236234"/>
    <lineage>
        <taxon>Eukaryota</taxon>
        <taxon>Fungi</taxon>
        <taxon>Dikarya</taxon>
        <taxon>Ascomycota</taxon>
        <taxon>Pezizomycotina</taxon>
        <taxon>Dothideomycetes</taxon>
        <taxon>Dothideomycetes incertae sedis</taxon>
        <taxon>Botryosphaeriales</taxon>
        <taxon>Botryosphaeriaceae</taxon>
        <taxon>Diplodia</taxon>
    </lineage>
</organism>
<dbReference type="PROSITE" id="PS00086">
    <property type="entry name" value="CYTOCHROME_P450"/>
    <property type="match status" value="1"/>
</dbReference>
<evidence type="ECO:0000256" key="8">
    <source>
        <dbReference type="RuleBase" id="RU000461"/>
    </source>
</evidence>
<comment type="cofactor">
    <cofactor evidence="1 7">
        <name>heme</name>
        <dbReference type="ChEBI" id="CHEBI:30413"/>
    </cofactor>
</comment>
<dbReference type="InterPro" id="IPR001128">
    <property type="entry name" value="Cyt_P450"/>
</dbReference>
<dbReference type="PANTHER" id="PTHR24305:SF157">
    <property type="entry name" value="N-ACETYLTRYPTOPHAN 6-HYDROXYLASE IVOC-RELATED"/>
    <property type="match status" value="1"/>
</dbReference>
<feature type="binding site" description="axial binding residue" evidence="7">
    <location>
        <position position="58"/>
    </location>
    <ligand>
        <name>heme</name>
        <dbReference type="ChEBI" id="CHEBI:30413"/>
    </ligand>
    <ligandPart>
        <name>Fe</name>
        <dbReference type="ChEBI" id="CHEBI:18248"/>
    </ligandPart>
</feature>
<dbReference type="RefSeq" id="XP_020124968.1">
    <property type="nucleotide sequence ID" value="XM_020270557.1"/>
</dbReference>
<dbReference type="AlphaFoldDB" id="A0A1J9RLB1"/>
<dbReference type="PRINTS" id="PR00465">
    <property type="entry name" value="EP450IV"/>
</dbReference>
<evidence type="ECO:0000256" key="6">
    <source>
        <dbReference type="ARBA" id="ARBA00023033"/>
    </source>
</evidence>
<evidence type="ECO:0000313" key="10">
    <source>
        <dbReference type="Proteomes" id="UP000183809"/>
    </source>
</evidence>
<evidence type="ECO:0000313" key="9">
    <source>
        <dbReference type="EMBL" id="OJD28708.1"/>
    </source>
</evidence>
<dbReference type="PANTHER" id="PTHR24305">
    <property type="entry name" value="CYTOCHROME P450"/>
    <property type="match status" value="1"/>
</dbReference>
<dbReference type="GO" id="GO:0004497">
    <property type="term" value="F:monooxygenase activity"/>
    <property type="evidence" value="ECO:0007669"/>
    <property type="project" value="UniProtKB-KW"/>
</dbReference>
<name>A0A1J9RLB1_9PEZI</name>
<dbReference type="InterPro" id="IPR050121">
    <property type="entry name" value="Cytochrome_P450_monoxygenase"/>
</dbReference>
<dbReference type="InterPro" id="IPR002403">
    <property type="entry name" value="Cyt_P450_E_grp-IV"/>
</dbReference>
<dbReference type="OrthoDB" id="3934656at2759"/>
<evidence type="ECO:0000256" key="2">
    <source>
        <dbReference type="ARBA" id="ARBA00010617"/>
    </source>
</evidence>
<evidence type="ECO:0000256" key="4">
    <source>
        <dbReference type="ARBA" id="ARBA00023002"/>
    </source>
</evidence>
<evidence type="ECO:0000256" key="7">
    <source>
        <dbReference type="PIRSR" id="PIRSR602403-1"/>
    </source>
</evidence>
<dbReference type="Pfam" id="PF00067">
    <property type="entry name" value="p450"/>
    <property type="match status" value="1"/>
</dbReference>
<dbReference type="SUPFAM" id="SSF48264">
    <property type="entry name" value="Cytochrome P450"/>
    <property type="match status" value="1"/>
</dbReference>
<dbReference type="GO" id="GO:0020037">
    <property type="term" value="F:heme binding"/>
    <property type="evidence" value="ECO:0007669"/>
    <property type="project" value="InterPro"/>
</dbReference>
<evidence type="ECO:0000256" key="5">
    <source>
        <dbReference type="ARBA" id="ARBA00023004"/>
    </source>
</evidence>
<protein>
    <submittedName>
        <fullName evidence="9">Benzoate 4-monooxygenase cytochrome p450</fullName>
    </submittedName>
</protein>
<keyword evidence="4 8" id="KW-0560">Oxidoreductase</keyword>
<dbReference type="GO" id="GO:0005506">
    <property type="term" value="F:iron ion binding"/>
    <property type="evidence" value="ECO:0007669"/>
    <property type="project" value="InterPro"/>
</dbReference>
<accession>A0A1J9RLB1</accession>
<sequence>MAFTIPAGVPVGMSCPLVHMNPDLFPQPARFRPKRWLNDAPPGLAGYTLAFSNGSRQCIGINLTYAELRASIIADMRHDLFVRTPKLDTKGIGVLVK</sequence>
<dbReference type="InterPro" id="IPR017972">
    <property type="entry name" value="Cyt_P450_CS"/>
</dbReference>
<comment type="caution">
    <text evidence="9">The sequence shown here is derived from an EMBL/GenBank/DDBJ whole genome shotgun (WGS) entry which is preliminary data.</text>
</comment>
<dbReference type="STRING" id="236234.A0A1J9RLB1"/>
<dbReference type="InterPro" id="IPR036396">
    <property type="entry name" value="Cyt_P450_sf"/>
</dbReference>
<keyword evidence="6 8" id="KW-0503">Monooxygenase</keyword>
<keyword evidence="7 8" id="KW-0349">Heme</keyword>
<keyword evidence="10" id="KW-1185">Reference proteome</keyword>
<dbReference type="Proteomes" id="UP000183809">
    <property type="component" value="Unassembled WGS sequence"/>
</dbReference>
<proteinExistence type="inferred from homology"/>
<comment type="similarity">
    <text evidence="2 8">Belongs to the cytochrome P450 family.</text>
</comment>
<keyword evidence="5 7" id="KW-0408">Iron</keyword>
<evidence type="ECO:0000256" key="3">
    <source>
        <dbReference type="ARBA" id="ARBA00022723"/>
    </source>
</evidence>
<dbReference type="GeneID" id="31010816"/>
<keyword evidence="3 7" id="KW-0479">Metal-binding</keyword>
<dbReference type="Gene3D" id="1.10.630.10">
    <property type="entry name" value="Cytochrome P450"/>
    <property type="match status" value="1"/>
</dbReference>